<evidence type="ECO:0000256" key="2">
    <source>
        <dbReference type="ARBA" id="ARBA00022801"/>
    </source>
</evidence>
<feature type="domain" description="Helicase ATP-binding" evidence="6">
    <location>
        <begin position="40"/>
        <end position="180"/>
    </location>
</feature>
<dbReference type="PROSITE" id="PS51192">
    <property type="entry name" value="HELICASE_ATP_BIND_1"/>
    <property type="match status" value="1"/>
</dbReference>
<feature type="region of interest" description="Disordered" evidence="5">
    <location>
        <begin position="390"/>
        <end position="411"/>
    </location>
</feature>
<reference evidence="8 9" key="1">
    <citation type="submission" date="2017-09" db="EMBL/GenBank/DDBJ databases">
        <title>Bacterial strain isolated from the female urinary microbiota.</title>
        <authorList>
            <person name="Thomas-White K."/>
            <person name="Kumar N."/>
            <person name="Forster S."/>
            <person name="Putonti C."/>
            <person name="Lawley T."/>
            <person name="Wolfe A.J."/>
        </authorList>
    </citation>
    <scope>NUCLEOTIDE SEQUENCE [LARGE SCALE GENOMIC DNA]</scope>
    <source>
        <strain evidence="8 9">UMB0680</strain>
    </source>
</reference>
<dbReference type="Pfam" id="PF00270">
    <property type="entry name" value="DEAD"/>
    <property type="match status" value="1"/>
</dbReference>
<dbReference type="Pfam" id="PF12029">
    <property type="entry name" value="DUF3516"/>
    <property type="match status" value="1"/>
</dbReference>
<dbReference type="OrthoDB" id="3229913at2"/>
<dbReference type="GO" id="GO:0004386">
    <property type="term" value="F:helicase activity"/>
    <property type="evidence" value="ECO:0007669"/>
    <property type="project" value="UniProtKB-KW"/>
</dbReference>
<dbReference type="GO" id="GO:0003676">
    <property type="term" value="F:nucleic acid binding"/>
    <property type="evidence" value="ECO:0007669"/>
    <property type="project" value="InterPro"/>
</dbReference>
<dbReference type="InterPro" id="IPR050699">
    <property type="entry name" value="RNA-DNA_Helicase"/>
</dbReference>
<keyword evidence="3" id="KW-0347">Helicase</keyword>
<dbReference type="SMART" id="SM00487">
    <property type="entry name" value="DEXDc"/>
    <property type="match status" value="1"/>
</dbReference>
<dbReference type="PANTHER" id="PTHR12131:SF1">
    <property type="entry name" value="ATP-DEPENDENT RNA HELICASE SUPV3L1, MITOCHONDRIAL-RELATED"/>
    <property type="match status" value="1"/>
</dbReference>
<evidence type="ECO:0000256" key="4">
    <source>
        <dbReference type="ARBA" id="ARBA00022840"/>
    </source>
</evidence>
<dbReference type="InterPro" id="IPR001650">
    <property type="entry name" value="Helicase_C-like"/>
</dbReference>
<evidence type="ECO:0000313" key="9">
    <source>
        <dbReference type="Proteomes" id="UP000235703"/>
    </source>
</evidence>
<dbReference type="GO" id="GO:0016787">
    <property type="term" value="F:hydrolase activity"/>
    <property type="evidence" value="ECO:0007669"/>
    <property type="project" value="UniProtKB-KW"/>
</dbReference>
<dbReference type="GO" id="GO:0005524">
    <property type="term" value="F:ATP binding"/>
    <property type="evidence" value="ECO:0007669"/>
    <property type="project" value="UniProtKB-KW"/>
</dbReference>
<proteinExistence type="predicted"/>
<sequence length="842" mass="92991">MPTLPEIPSDHADPDTLFSAFSDYAAEQGIELYEVQEEAILSVLTGDHTIVATPTGSGKSMVALASLFAALNTGRRAYYTAPIKALVSEKFFDLTAALGAENVGMITGDSSVNSDAPIICATAEILANQALREGAELDVELVVMDEFHYFGDPQRGWAWQVPLLEMPQTQFVFMSATLGDMSHISADLSELTGRDVTLVTSATRPVPLEYRYSEEPLHETLRQLISKDRAPVYIVSFAQAQAVTLAGNIVSANLCSREEREAIAAEIKGFRFSKGFGQILKRLLSHGIGVHHAGMLPRYRRLVEQLAGAGLLRIISGTDTLGVGINVPIRTVLLTGLAKFDGRRMRRLTVREFQQIAGRAGRAGYDSVGYVVAQAPEHVIENQKALAKAGDDSKKRRKVRKQQPPTGFVGWSKETFDQLTTGQPEELRSHMQLNHATILNLLSRPGSGVHTIRRFIDATHETAAAKIDLYLKALKIGRALLRSDVIRREVTDASGPDGEPEVRYVLQRDLGPHFALNQPLSPFALAALDLFDRDGDDWALNVLSIIEATTPVHFTILKGQLDRIKQEELAALKADGVDYTERMAILDELTYPQPNAEILETAFDAYAETSPWVREVGLEPKAVVADMIEQSMNFSQFVAYYRLARVEGGLLRYLMDVYRALVQNVPADAVDERLQEIIDWLGELIARVDSSLVEEWEALRTAGGGDEDEPALLPAAAQTLSSDRRRFTSLIRNTMFHRVLLAERAAYDHLGELDADSGWDAKAWENAIEDFYEEYGDLRIDGDARSSAYVQITEGEEEWRVRQILADPDGDRDWAITARVDVAASDSAGEVVVEILDVGPMR</sequence>
<evidence type="ECO:0000256" key="1">
    <source>
        <dbReference type="ARBA" id="ARBA00022741"/>
    </source>
</evidence>
<dbReference type="InterPro" id="IPR027417">
    <property type="entry name" value="P-loop_NTPase"/>
</dbReference>
<dbReference type="InterPro" id="IPR011545">
    <property type="entry name" value="DEAD/DEAH_box_helicase_dom"/>
</dbReference>
<dbReference type="EMBL" id="PNFZ01000001">
    <property type="protein sequence ID" value="PMB99304.1"/>
    <property type="molecule type" value="Genomic_DNA"/>
</dbReference>
<keyword evidence="9" id="KW-1185">Reference proteome</keyword>
<dbReference type="InterPro" id="IPR014001">
    <property type="entry name" value="Helicase_ATP-bd"/>
</dbReference>
<comment type="caution">
    <text evidence="8">The sequence shown here is derived from an EMBL/GenBank/DDBJ whole genome shotgun (WGS) entry which is preliminary data.</text>
</comment>
<evidence type="ECO:0000256" key="5">
    <source>
        <dbReference type="SAM" id="MobiDB-lite"/>
    </source>
</evidence>
<dbReference type="Proteomes" id="UP000235703">
    <property type="component" value="Unassembled WGS sequence"/>
</dbReference>
<dbReference type="AlphaFoldDB" id="A0A2N6PKU6"/>
<evidence type="ECO:0000259" key="6">
    <source>
        <dbReference type="PROSITE" id="PS51192"/>
    </source>
</evidence>
<evidence type="ECO:0000313" key="8">
    <source>
        <dbReference type="EMBL" id="PMB99304.1"/>
    </source>
</evidence>
<dbReference type="PANTHER" id="PTHR12131">
    <property type="entry name" value="ATP-DEPENDENT RNA AND DNA HELICASE"/>
    <property type="match status" value="1"/>
</dbReference>
<dbReference type="RefSeq" id="WP_102160235.1">
    <property type="nucleotide sequence ID" value="NZ_PNFZ01000001.1"/>
</dbReference>
<keyword evidence="2" id="KW-0378">Hydrolase</keyword>
<keyword evidence="1" id="KW-0547">Nucleotide-binding</keyword>
<dbReference type="Gene3D" id="3.40.50.300">
    <property type="entry name" value="P-loop containing nucleotide triphosphate hydrolases"/>
    <property type="match status" value="2"/>
</dbReference>
<accession>A0A2N6PKU6</accession>
<organism evidence="8 9">
    <name type="scientific">Brevibacterium luteolum</name>
    <dbReference type="NCBI Taxonomy" id="199591"/>
    <lineage>
        <taxon>Bacteria</taxon>
        <taxon>Bacillati</taxon>
        <taxon>Actinomycetota</taxon>
        <taxon>Actinomycetes</taxon>
        <taxon>Micrococcales</taxon>
        <taxon>Brevibacteriaceae</taxon>
        <taxon>Brevibacterium</taxon>
    </lineage>
</organism>
<dbReference type="CDD" id="cd17921">
    <property type="entry name" value="DEXHc_Ski2"/>
    <property type="match status" value="1"/>
</dbReference>
<feature type="domain" description="Helicase C-terminal" evidence="7">
    <location>
        <begin position="220"/>
        <end position="423"/>
    </location>
</feature>
<evidence type="ECO:0000259" key="7">
    <source>
        <dbReference type="PROSITE" id="PS51194"/>
    </source>
</evidence>
<dbReference type="InterPro" id="IPR021904">
    <property type="entry name" value="DUF3516"/>
</dbReference>
<dbReference type="SMART" id="SM00490">
    <property type="entry name" value="HELICc"/>
    <property type="match status" value="1"/>
</dbReference>
<evidence type="ECO:0000256" key="3">
    <source>
        <dbReference type="ARBA" id="ARBA00022806"/>
    </source>
</evidence>
<name>A0A2N6PKU6_9MICO</name>
<protein>
    <submittedName>
        <fullName evidence="8">DUF3516 domain-containing protein</fullName>
    </submittedName>
</protein>
<dbReference type="Pfam" id="PF00271">
    <property type="entry name" value="Helicase_C"/>
    <property type="match status" value="1"/>
</dbReference>
<gene>
    <name evidence="8" type="ORF">CJ198_01875</name>
</gene>
<dbReference type="PROSITE" id="PS51194">
    <property type="entry name" value="HELICASE_CTER"/>
    <property type="match status" value="1"/>
</dbReference>
<dbReference type="SUPFAM" id="SSF52540">
    <property type="entry name" value="P-loop containing nucleoside triphosphate hydrolases"/>
    <property type="match status" value="1"/>
</dbReference>
<keyword evidence="4" id="KW-0067">ATP-binding</keyword>